<protein>
    <submittedName>
        <fullName evidence="2">Uncharacterized protein</fullName>
    </submittedName>
</protein>
<dbReference type="OrthoDB" id="9995562at2"/>
<name>A0A1I1DQY1_9GAMM</name>
<accession>A0A1I1DQY1</accession>
<organism evidence="2 3">
    <name type="scientific">Pseudoalteromonas denitrificans DSM 6059</name>
    <dbReference type="NCBI Taxonomy" id="1123010"/>
    <lineage>
        <taxon>Bacteria</taxon>
        <taxon>Pseudomonadati</taxon>
        <taxon>Pseudomonadota</taxon>
        <taxon>Gammaproteobacteria</taxon>
        <taxon>Alteromonadales</taxon>
        <taxon>Pseudoalteromonadaceae</taxon>
        <taxon>Pseudoalteromonas</taxon>
    </lineage>
</organism>
<dbReference type="Proteomes" id="UP000198862">
    <property type="component" value="Unassembled WGS sequence"/>
</dbReference>
<keyword evidence="1" id="KW-0472">Membrane</keyword>
<proteinExistence type="predicted"/>
<keyword evidence="1" id="KW-0812">Transmembrane</keyword>
<dbReference type="AlphaFoldDB" id="A0A1I1DQY1"/>
<dbReference type="RefSeq" id="WP_091978588.1">
    <property type="nucleotide sequence ID" value="NZ_FOLO01000001.1"/>
</dbReference>
<reference evidence="2 3" key="1">
    <citation type="submission" date="2016-10" db="EMBL/GenBank/DDBJ databases">
        <authorList>
            <person name="de Groot N.N."/>
        </authorList>
    </citation>
    <scope>NUCLEOTIDE SEQUENCE [LARGE SCALE GENOMIC DNA]</scope>
    <source>
        <strain evidence="2 3">DSM 6059</strain>
    </source>
</reference>
<gene>
    <name evidence="2" type="ORF">SAMN02745724_00009</name>
</gene>
<evidence type="ECO:0000313" key="3">
    <source>
        <dbReference type="Proteomes" id="UP000198862"/>
    </source>
</evidence>
<feature type="transmembrane region" description="Helical" evidence="1">
    <location>
        <begin position="15"/>
        <end position="34"/>
    </location>
</feature>
<evidence type="ECO:0000256" key="1">
    <source>
        <dbReference type="SAM" id="Phobius"/>
    </source>
</evidence>
<evidence type="ECO:0000313" key="2">
    <source>
        <dbReference type="EMBL" id="SFB77311.1"/>
    </source>
</evidence>
<dbReference type="EMBL" id="FOLO01000001">
    <property type="protein sequence ID" value="SFB77311.1"/>
    <property type="molecule type" value="Genomic_DNA"/>
</dbReference>
<keyword evidence="1" id="KW-1133">Transmembrane helix</keyword>
<sequence>MNKGIRQATQKSLKWKLFNFVMVLIVIFVLYGYLGRHAINVMDSVEQASDKQSVIEFIQSLSAIHSKWLLTKESVISLPLVDVLEVQISVTGSVTDAVTKKSNTESNHKNVLNFKVNEFGWPINIVTHRNINKAYEINKPKSGSLTEQKKRNEKNFSTHKSTSDIRIYKSKKINNRKIVDCMALWHNMQSQKNLKTVSANTVFDNKNKIVACAYFNSEKKMFVYNLYNGKVDTVILY</sequence>
<keyword evidence="3" id="KW-1185">Reference proteome</keyword>